<gene>
    <name evidence="1" type="ORF">CLUP02_10782</name>
</gene>
<protein>
    <submittedName>
        <fullName evidence="1">Uncharacterized protein</fullName>
    </submittedName>
</protein>
<organism evidence="1 2">
    <name type="scientific">Colletotrichum lupini</name>
    <dbReference type="NCBI Taxonomy" id="145971"/>
    <lineage>
        <taxon>Eukaryota</taxon>
        <taxon>Fungi</taxon>
        <taxon>Dikarya</taxon>
        <taxon>Ascomycota</taxon>
        <taxon>Pezizomycotina</taxon>
        <taxon>Sordariomycetes</taxon>
        <taxon>Hypocreomycetidae</taxon>
        <taxon>Glomerellales</taxon>
        <taxon>Glomerellaceae</taxon>
        <taxon>Colletotrichum</taxon>
        <taxon>Colletotrichum acutatum species complex</taxon>
    </lineage>
</organism>
<keyword evidence="2" id="KW-1185">Reference proteome</keyword>
<evidence type="ECO:0000313" key="2">
    <source>
        <dbReference type="Proteomes" id="UP000830671"/>
    </source>
</evidence>
<name>A0A9Q8SY65_9PEZI</name>
<evidence type="ECO:0000313" key="1">
    <source>
        <dbReference type="EMBL" id="UQC85285.1"/>
    </source>
</evidence>
<proteinExistence type="predicted"/>
<dbReference type="AlphaFoldDB" id="A0A9Q8SY65"/>
<dbReference type="EMBL" id="CP019477">
    <property type="protein sequence ID" value="UQC85285.1"/>
    <property type="molecule type" value="Genomic_DNA"/>
</dbReference>
<dbReference type="Proteomes" id="UP000830671">
    <property type="component" value="Chromosome 5"/>
</dbReference>
<sequence length="25" mass="2732">MGARCHPVTTGTHILLEARVQPESK</sequence>
<reference evidence="1" key="1">
    <citation type="journal article" date="2021" name="Mol. Plant Microbe Interact.">
        <title>Complete Genome Sequence of the Plant-Pathogenic Fungus Colletotrichum lupini.</title>
        <authorList>
            <person name="Baroncelli R."/>
            <person name="Pensec F."/>
            <person name="Da Lio D."/>
            <person name="Boufleur T."/>
            <person name="Vicente I."/>
            <person name="Sarrocco S."/>
            <person name="Picot A."/>
            <person name="Baraldi E."/>
            <person name="Sukno S."/>
            <person name="Thon M."/>
            <person name="Le Floch G."/>
        </authorList>
    </citation>
    <scope>NUCLEOTIDE SEQUENCE</scope>
    <source>
        <strain evidence="1">IMI 504893</strain>
    </source>
</reference>
<accession>A0A9Q8SY65</accession>